<feature type="non-terminal residue" evidence="1">
    <location>
        <position position="52"/>
    </location>
</feature>
<dbReference type="Proteomes" id="UP001266305">
    <property type="component" value="Unassembled WGS sequence"/>
</dbReference>
<organism evidence="1 2">
    <name type="scientific">Saguinus oedipus</name>
    <name type="common">Cotton-top tamarin</name>
    <name type="synonym">Oedipomidas oedipus</name>
    <dbReference type="NCBI Taxonomy" id="9490"/>
    <lineage>
        <taxon>Eukaryota</taxon>
        <taxon>Metazoa</taxon>
        <taxon>Chordata</taxon>
        <taxon>Craniata</taxon>
        <taxon>Vertebrata</taxon>
        <taxon>Euteleostomi</taxon>
        <taxon>Mammalia</taxon>
        <taxon>Eutheria</taxon>
        <taxon>Euarchontoglires</taxon>
        <taxon>Primates</taxon>
        <taxon>Haplorrhini</taxon>
        <taxon>Platyrrhini</taxon>
        <taxon>Cebidae</taxon>
        <taxon>Callitrichinae</taxon>
        <taxon>Saguinus</taxon>
    </lineage>
</organism>
<name>A0ABQ9W8Q3_SAGOE</name>
<sequence>MTEVEETGQEMAVFPPEVKGNIKIMGCIPDPRLTVLFKGVSGGNTDSEPLPK</sequence>
<comment type="caution">
    <text evidence="1">The sequence shown here is derived from an EMBL/GenBank/DDBJ whole genome shotgun (WGS) entry which is preliminary data.</text>
</comment>
<proteinExistence type="predicted"/>
<reference evidence="1 2" key="1">
    <citation type="submission" date="2023-05" db="EMBL/GenBank/DDBJ databases">
        <title>B98-5 Cell Line De Novo Hybrid Assembly: An Optical Mapping Approach.</title>
        <authorList>
            <person name="Kananen K."/>
            <person name="Auerbach J.A."/>
            <person name="Kautto E."/>
            <person name="Blachly J.S."/>
        </authorList>
    </citation>
    <scope>NUCLEOTIDE SEQUENCE [LARGE SCALE GENOMIC DNA]</scope>
    <source>
        <strain evidence="1">B95-8</strain>
        <tissue evidence="1">Cell line</tissue>
    </source>
</reference>
<evidence type="ECO:0000313" key="2">
    <source>
        <dbReference type="Proteomes" id="UP001266305"/>
    </source>
</evidence>
<accession>A0ABQ9W8Q3</accession>
<evidence type="ECO:0000313" key="1">
    <source>
        <dbReference type="EMBL" id="KAK2118003.1"/>
    </source>
</evidence>
<dbReference type="EMBL" id="JASSZA010000002">
    <property type="protein sequence ID" value="KAK2118003.1"/>
    <property type="molecule type" value="Genomic_DNA"/>
</dbReference>
<protein>
    <submittedName>
        <fullName evidence="1">Uncharacterized protein</fullName>
    </submittedName>
</protein>
<keyword evidence="2" id="KW-1185">Reference proteome</keyword>
<gene>
    <name evidence="1" type="ORF">P7K49_004890</name>
</gene>